<evidence type="ECO:0000256" key="3">
    <source>
        <dbReference type="ARBA" id="ARBA00022989"/>
    </source>
</evidence>
<keyword evidence="3 6" id="KW-1133">Transmembrane helix</keyword>
<evidence type="ECO:0000256" key="5">
    <source>
        <dbReference type="SAM" id="MobiDB-lite"/>
    </source>
</evidence>
<dbReference type="GO" id="GO:0015180">
    <property type="term" value="F:L-alanine transmembrane transporter activity"/>
    <property type="evidence" value="ECO:0007669"/>
    <property type="project" value="TreeGrafter"/>
</dbReference>
<feature type="transmembrane region" description="Helical" evidence="6">
    <location>
        <begin position="246"/>
        <end position="266"/>
    </location>
</feature>
<evidence type="ECO:0000313" key="9">
    <source>
        <dbReference type="Proteomes" id="UP001152320"/>
    </source>
</evidence>
<dbReference type="OrthoDB" id="1684102at2759"/>
<dbReference type="PANTHER" id="PTHR22950">
    <property type="entry name" value="AMINO ACID TRANSPORTER"/>
    <property type="match status" value="1"/>
</dbReference>
<feature type="transmembrane region" description="Helical" evidence="6">
    <location>
        <begin position="278"/>
        <end position="302"/>
    </location>
</feature>
<sequence>MLSNMASQDEKRPLLQSNNDNTEVHINPGNGCHVPASTGGGHDAHRCTNLQAMMHLMKGNIGTGLLGLPFAVKHAGILVGPLGLILMAVICISCMYQLVKTSKRLCHQLGFETLDYADVAENAFNYGGVSFFHGRGYIGSSIVNIFLMITQLGFCCVYFIFMAENIREIYVYFYTDVIDKRFFILMLYIPVMLICFIKNFDELAPFSMGAIFLTVVGIAIIYEHLISLLLQEKPKGTTLAADPIEYPYFFGSAIYSFEGIGVVLPLENKMKKPEQFTFVLVVGMILVSILYTSMGLLGYLAIGDALQDTITLDLPDDLFYEFVKLIFVAAIFVTYAVQFYVPADVLWPFVKRHIPYRYHGVGNYLFRAALVFFTLVLAVVIPQLANFITLIGAFSSSALALILPPFLEEIVCLRDGYSSFTAVCRLVKNVLIFLFGIVGMVAGTIVAIDSIVKGFEKQ</sequence>
<dbReference type="Pfam" id="PF01490">
    <property type="entry name" value="Aa_trans"/>
    <property type="match status" value="1"/>
</dbReference>
<feature type="transmembrane region" description="Helical" evidence="6">
    <location>
        <begin position="387"/>
        <end position="406"/>
    </location>
</feature>
<keyword evidence="4 6" id="KW-0472">Membrane</keyword>
<feature type="transmembrane region" description="Helical" evidence="6">
    <location>
        <begin position="142"/>
        <end position="161"/>
    </location>
</feature>
<dbReference type="AlphaFoldDB" id="A0A9Q1BJX8"/>
<feature type="transmembrane region" description="Helical" evidence="6">
    <location>
        <begin position="364"/>
        <end position="381"/>
    </location>
</feature>
<accession>A0A9Q1BJX8</accession>
<proteinExistence type="predicted"/>
<feature type="transmembrane region" description="Helical" evidence="6">
    <location>
        <begin position="322"/>
        <end position="343"/>
    </location>
</feature>
<comment type="caution">
    <text evidence="8">The sequence shown here is derived from an EMBL/GenBank/DDBJ whole genome shotgun (WGS) entry which is preliminary data.</text>
</comment>
<evidence type="ECO:0000256" key="2">
    <source>
        <dbReference type="ARBA" id="ARBA00022692"/>
    </source>
</evidence>
<dbReference type="Proteomes" id="UP001152320">
    <property type="component" value="Chromosome 15"/>
</dbReference>
<feature type="transmembrane region" description="Helical" evidence="6">
    <location>
        <begin position="181"/>
        <end position="197"/>
    </location>
</feature>
<evidence type="ECO:0000313" key="8">
    <source>
        <dbReference type="EMBL" id="KAJ8028001.1"/>
    </source>
</evidence>
<keyword evidence="2 6" id="KW-0812">Transmembrane</keyword>
<dbReference type="PANTHER" id="PTHR22950:SF349">
    <property type="entry name" value="AMINO ACID TRANSPORTER TRANSMEMBRANE DOMAIN-CONTAINING PROTEIN"/>
    <property type="match status" value="1"/>
</dbReference>
<feature type="transmembrane region" description="Helical" evidence="6">
    <location>
        <begin position="75"/>
        <end position="99"/>
    </location>
</feature>
<dbReference type="GO" id="GO:0005774">
    <property type="term" value="C:vacuolar membrane"/>
    <property type="evidence" value="ECO:0007669"/>
    <property type="project" value="TreeGrafter"/>
</dbReference>
<reference evidence="8" key="1">
    <citation type="submission" date="2021-10" db="EMBL/GenBank/DDBJ databases">
        <title>Tropical sea cucumber genome reveals ecological adaptation and Cuvierian tubules defense mechanism.</title>
        <authorList>
            <person name="Chen T."/>
        </authorList>
    </citation>
    <scope>NUCLEOTIDE SEQUENCE</scope>
    <source>
        <strain evidence="8">Nanhai2018</strain>
        <tissue evidence="8">Muscle</tissue>
    </source>
</reference>
<comment type="subcellular location">
    <subcellularLocation>
        <location evidence="1">Membrane</location>
        <topology evidence="1">Multi-pass membrane protein</topology>
    </subcellularLocation>
</comment>
<evidence type="ECO:0000256" key="6">
    <source>
        <dbReference type="SAM" id="Phobius"/>
    </source>
</evidence>
<feature type="domain" description="Amino acid transporter transmembrane" evidence="7">
    <location>
        <begin position="46"/>
        <end position="448"/>
    </location>
</feature>
<evidence type="ECO:0000256" key="1">
    <source>
        <dbReference type="ARBA" id="ARBA00004141"/>
    </source>
</evidence>
<gene>
    <name evidence="8" type="ORF">HOLleu_30120</name>
</gene>
<organism evidence="8 9">
    <name type="scientific">Holothuria leucospilota</name>
    <name type="common">Black long sea cucumber</name>
    <name type="synonym">Mertensiothuria leucospilota</name>
    <dbReference type="NCBI Taxonomy" id="206669"/>
    <lineage>
        <taxon>Eukaryota</taxon>
        <taxon>Metazoa</taxon>
        <taxon>Echinodermata</taxon>
        <taxon>Eleutherozoa</taxon>
        <taxon>Echinozoa</taxon>
        <taxon>Holothuroidea</taxon>
        <taxon>Aspidochirotacea</taxon>
        <taxon>Aspidochirotida</taxon>
        <taxon>Holothuriidae</taxon>
        <taxon>Holothuria</taxon>
    </lineage>
</organism>
<dbReference type="EMBL" id="JAIZAY010000015">
    <property type="protein sequence ID" value="KAJ8028001.1"/>
    <property type="molecule type" value="Genomic_DNA"/>
</dbReference>
<evidence type="ECO:0000256" key="4">
    <source>
        <dbReference type="ARBA" id="ARBA00023136"/>
    </source>
</evidence>
<keyword evidence="9" id="KW-1185">Reference proteome</keyword>
<protein>
    <submittedName>
        <fullName evidence="8">Proton-coupled amino acid transporter 1</fullName>
    </submittedName>
</protein>
<evidence type="ECO:0000259" key="7">
    <source>
        <dbReference type="Pfam" id="PF01490"/>
    </source>
</evidence>
<name>A0A9Q1BJX8_HOLLE</name>
<dbReference type="InterPro" id="IPR013057">
    <property type="entry name" value="AA_transpt_TM"/>
</dbReference>
<dbReference type="GO" id="GO:0015193">
    <property type="term" value="F:L-proline transmembrane transporter activity"/>
    <property type="evidence" value="ECO:0007669"/>
    <property type="project" value="TreeGrafter"/>
</dbReference>
<feature type="transmembrane region" description="Helical" evidence="6">
    <location>
        <begin position="426"/>
        <end position="448"/>
    </location>
</feature>
<feature type="region of interest" description="Disordered" evidence="5">
    <location>
        <begin position="1"/>
        <end position="28"/>
    </location>
</feature>
<feature type="transmembrane region" description="Helical" evidence="6">
    <location>
        <begin position="204"/>
        <end position="226"/>
    </location>
</feature>